<feature type="active site" evidence="6">
    <location>
        <position position="179"/>
    </location>
</feature>
<feature type="domain" description="GHMP kinase N-terminal" evidence="7">
    <location>
        <begin position="104"/>
        <end position="187"/>
    </location>
</feature>
<dbReference type="HAMAP" id="MF_00061">
    <property type="entry name" value="IspE"/>
    <property type="match status" value="1"/>
</dbReference>
<accession>A0ABZ1BW69</accession>
<keyword evidence="2 6" id="KW-0808">Transferase</keyword>
<dbReference type="PIRSF" id="PIRSF010376">
    <property type="entry name" value="IspE"/>
    <property type="match status" value="1"/>
</dbReference>
<dbReference type="InterPro" id="IPR036554">
    <property type="entry name" value="GHMP_kinase_C_sf"/>
</dbReference>
<dbReference type="EMBL" id="CP141615">
    <property type="protein sequence ID" value="WRP17052.1"/>
    <property type="molecule type" value="Genomic_DNA"/>
</dbReference>
<keyword evidence="6" id="KW-0414">Isoprene biosynthesis</keyword>
<organism evidence="8 9">
    <name type="scientific">Carboxydichorda subterranea</name>
    <dbReference type="NCBI Taxonomy" id="3109565"/>
    <lineage>
        <taxon>Bacteria</taxon>
        <taxon>Bacillati</taxon>
        <taxon>Bacillota</taxon>
        <taxon>Limnochordia</taxon>
        <taxon>Limnochordales</taxon>
        <taxon>Geochordaceae</taxon>
        <taxon>Carboxydichorda</taxon>
    </lineage>
</organism>
<keyword evidence="5 6" id="KW-0067">ATP-binding</keyword>
<dbReference type="Gene3D" id="3.30.70.890">
    <property type="entry name" value="GHMP kinase, C-terminal domain"/>
    <property type="match status" value="1"/>
</dbReference>
<feature type="binding site" evidence="6">
    <location>
        <begin position="137"/>
        <end position="147"/>
    </location>
    <ligand>
        <name>ATP</name>
        <dbReference type="ChEBI" id="CHEBI:30616"/>
    </ligand>
</feature>
<dbReference type="Proteomes" id="UP001332192">
    <property type="component" value="Chromosome"/>
</dbReference>
<dbReference type="GO" id="GO:0050515">
    <property type="term" value="F:4-(cytidine 5'-diphospho)-2-C-methyl-D-erythritol kinase activity"/>
    <property type="evidence" value="ECO:0007669"/>
    <property type="project" value="UniProtKB-EC"/>
</dbReference>
<reference evidence="8 9" key="1">
    <citation type="journal article" date="2024" name="Front. Microbiol.">
        <title>Novel thermophilic genera Geochorda gen. nov. and Carboxydochorda gen. nov. from the deep terrestrial subsurface reveal the ecophysiological diversity in the class Limnochordia.</title>
        <authorList>
            <person name="Karnachuk O.V."/>
            <person name="Lukina A.P."/>
            <person name="Avakyan M.R."/>
            <person name="Kadnikov V.V."/>
            <person name="Begmatov S."/>
            <person name="Beletsky A.V."/>
            <person name="Vlasova K.G."/>
            <person name="Novikov A.A."/>
            <person name="Shcherbakova V.A."/>
            <person name="Mardanov A.V."/>
            <person name="Ravin N.V."/>
        </authorList>
    </citation>
    <scope>NUCLEOTIDE SEQUENCE [LARGE SCALE GENOMIC DNA]</scope>
    <source>
        <strain evidence="8 9">L945</strain>
    </source>
</reference>
<comment type="similarity">
    <text evidence="6">Belongs to the GHMP kinase family. IspE subfamily.</text>
</comment>
<dbReference type="PANTHER" id="PTHR43527:SF2">
    <property type="entry name" value="4-DIPHOSPHOCYTIDYL-2-C-METHYL-D-ERYTHRITOL KINASE, CHLOROPLASTIC"/>
    <property type="match status" value="1"/>
</dbReference>
<keyword evidence="9" id="KW-1185">Reference proteome</keyword>
<name>A0ABZ1BW69_9FIRM</name>
<sequence>MDLVAGSGERGGRGGALAERAPAKLNLVLRVLGRRPDGYHELDGVMVSVDPPADEVWAGFAAGLAPGRLRVRAEGPLAPWLAGSGVALEAEADLGQAGALEHPNLVVRAAAALHRAHPPKPGAAGHGVELRLVKAIPVGAGLGGGSADAAATLRALNRLWDLGLATRELEEVAARVGADVAFCVRGGAQRAGGAGEALRHVSVRLQAGCILVVPEESASTREAYRLWDAGERPAHQARSPAPVDGAVEALARGDLAGLAASLWNDLAVAAARLCRSTERLQRILRDVPACMAVSVTGSGCAVFGLVDPAALQTCKQAVERRLREEGLRAWVFAARIPSGGGGGL</sequence>
<evidence type="ECO:0000256" key="2">
    <source>
        <dbReference type="ARBA" id="ARBA00022679"/>
    </source>
</evidence>
<keyword evidence="4 6" id="KW-0418">Kinase</keyword>
<evidence type="ECO:0000256" key="4">
    <source>
        <dbReference type="ARBA" id="ARBA00022777"/>
    </source>
</evidence>
<comment type="pathway">
    <text evidence="6">Isoprenoid biosynthesis; isopentenyl diphosphate biosynthesis via DXP pathway; isopentenyl diphosphate from 1-deoxy-D-xylulose 5-phosphate: step 3/6.</text>
</comment>
<dbReference type="Gene3D" id="3.30.230.10">
    <property type="match status" value="1"/>
</dbReference>
<evidence type="ECO:0000313" key="8">
    <source>
        <dbReference type="EMBL" id="WRP17052.1"/>
    </source>
</evidence>
<dbReference type="SUPFAM" id="SSF55060">
    <property type="entry name" value="GHMP Kinase, C-terminal domain"/>
    <property type="match status" value="1"/>
</dbReference>
<dbReference type="InterPro" id="IPR004424">
    <property type="entry name" value="IspE"/>
</dbReference>
<dbReference type="EC" id="2.7.1.148" evidence="6"/>
<evidence type="ECO:0000259" key="7">
    <source>
        <dbReference type="Pfam" id="PF00288"/>
    </source>
</evidence>
<feature type="active site" evidence="6">
    <location>
        <position position="24"/>
    </location>
</feature>
<dbReference type="InterPro" id="IPR014721">
    <property type="entry name" value="Ribsml_uS5_D2-typ_fold_subgr"/>
</dbReference>
<keyword evidence="3 6" id="KW-0547">Nucleotide-binding</keyword>
<evidence type="ECO:0000313" key="9">
    <source>
        <dbReference type="Proteomes" id="UP001332192"/>
    </source>
</evidence>
<dbReference type="InterPro" id="IPR006204">
    <property type="entry name" value="GHMP_kinase_N_dom"/>
</dbReference>
<proteinExistence type="inferred from homology"/>
<dbReference type="RefSeq" id="WP_324716324.1">
    <property type="nucleotide sequence ID" value="NZ_CP141615.1"/>
</dbReference>
<dbReference type="NCBIfam" id="TIGR00154">
    <property type="entry name" value="ispE"/>
    <property type="match status" value="1"/>
</dbReference>
<comment type="function">
    <text evidence="6">Catalyzes the phosphorylation of the position 2 hydroxy group of 4-diphosphocytidyl-2C-methyl-D-erythritol.</text>
</comment>
<protein>
    <recommendedName>
        <fullName evidence="1 6">4-diphosphocytidyl-2-C-methyl-D-erythritol kinase</fullName>
        <shortName evidence="6">CMK</shortName>
        <ecNumber evidence="6">2.7.1.148</ecNumber>
    </recommendedName>
    <alternativeName>
        <fullName evidence="6">4-(cytidine-5'-diphospho)-2-C-methyl-D-erythritol kinase</fullName>
    </alternativeName>
</protein>
<evidence type="ECO:0000256" key="3">
    <source>
        <dbReference type="ARBA" id="ARBA00022741"/>
    </source>
</evidence>
<evidence type="ECO:0000256" key="5">
    <source>
        <dbReference type="ARBA" id="ARBA00022840"/>
    </source>
</evidence>
<dbReference type="SUPFAM" id="SSF54211">
    <property type="entry name" value="Ribosomal protein S5 domain 2-like"/>
    <property type="match status" value="1"/>
</dbReference>
<comment type="catalytic activity">
    <reaction evidence="6">
        <text>4-CDP-2-C-methyl-D-erythritol + ATP = 4-CDP-2-C-methyl-D-erythritol 2-phosphate + ADP + H(+)</text>
        <dbReference type="Rhea" id="RHEA:18437"/>
        <dbReference type="ChEBI" id="CHEBI:15378"/>
        <dbReference type="ChEBI" id="CHEBI:30616"/>
        <dbReference type="ChEBI" id="CHEBI:57823"/>
        <dbReference type="ChEBI" id="CHEBI:57919"/>
        <dbReference type="ChEBI" id="CHEBI:456216"/>
        <dbReference type="EC" id="2.7.1.148"/>
    </reaction>
</comment>
<gene>
    <name evidence="6 8" type="primary">ispE</name>
    <name evidence="8" type="ORF">U7230_13335</name>
</gene>
<dbReference type="InterPro" id="IPR020568">
    <property type="entry name" value="Ribosomal_Su5_D2-typ_SF"/>
</dbReference>
<evidence type="ECO:0000256" key="6">
    <source>
        <dbReference type="HAMAP-Rule" id="MF_00061"/>
    </source>
</evidence>
<evidence type="ECO:0000256" key="1">
    <source>
        <dbReference type="ARBA" id="ARBA00017473"/>
    </source>
</evidence>
<dbReference type="PANTHER" id="PTHR43527">
    <property type="entry name" value="4-DIPHOSPHOCYTIDYL-2-C-METHYL-D-ERYTHRITOL KINASE, CHLOROPLASTIC"/>
    <property type="match status" value="1"/>
</dbReference>
<dbReference type="Pfam" id="PF00288">
    <property type="entry name" value="GHMP_kinases_N"/>
    <property type="match status" value="1"/>
</dbReference>